<dbReference type="Proteomes" id="UP001341840">
    <property type="component" value="Unassembled WGS sequence"/>
</dbReference>
<evidence type="ECO:0000313" key="3">
    <source>
        <dbReference type="Proteomes" id="UP001341840"/>
    </source>
</evidence>
<keyword evidence="3" id="KW-1185">Reference proteome</keyword>
<organism evidence="2 3">
    <name type="scientific">Stylosanthes scabra</name>
    <dbReference type="NCBI Taxonomy" id="79078"/>
    <lineage>
        <taxon>Eukaryota</taxon>
        <taxon>Viridiplantae</taxon>
        <taxon>Streptophyta</taxon>
        <taxon>Embryophyta</taxon>
        <taxon>Tracheophyta</taxon>
        <taxon>Spermatophyta</taxon>
        <taxon>Magnoliopsida</taxon>
        <taxon>eudicotyledons</taxon>
        <taxon>Gunneridae</taxon>
        <taxon>Pentapetalae</taxon>
        <taxon>rosids</taxon>
        <taxon>fabids</taxon>
        <taxon>Fabales</taxon>
        <taxon>Fabaceae</taxon>
        <taxon>Papilionoideae</taxon>
        <taxon>50 kb inversion clade</taxon>
        <taxon>dalbergioids sensu lato</taxon>
        <taxon>Dalbergieae</taxon>
        <taxon>Pterocarpus clade</taxon>
        <taxon>Stylosanthes</taxon>
    </lineage>
</organism>
<accession>A0ABU6YKK3</accession>
<feature type="compositionally biased region" description="Basic residues" evidence="1">
    <location>
        <begin position="137"/>
        <end position="152"/>
    </location>
</feature>
<name>A0ABU6YKK3_9FABA</name>
<evidence type="ECO:0000256" key="1">
    <source>
        <dbReference type="SAM" id="MobiDB-lite"/>
    </source>
</evidence>
<sequence length="152" mass="16729">MQPFMIASKTDAKVRGSSPTLQDPRRNCGKFPRGWVVWVASVLPRHLLVGNHAWNLFRVAGGCGKTTDAKSHLGAYKATPRCDPKGNMPSLGVAPSGATHPGGAKVTPRHDNYLVKVTPRRDMKLQAPCKQTLEHKKAWHNKHQPTPRRGTN</sequence>
<evidence type="ECO:0000313" key="2">
    <source>
        <dbReference type="EMBL" id="MED6210925.1"/>
    </source>
</evidence>
<reference evidence="2 3" key="1">
    <citation type="journal article" date="2023" name="Plants (Basel)">
        <title>Bridging the Gap: Combining Genomics and Transcriptomics Approaches to Understand Stylosanthes scabra, an Orphan Legume from the Brazilian Caatinga.</title>
        <authorList>
            <person name="Ferreira-Neto J.R.C."/>
            <person name="da Silva M.D."/>
            <person name="Binneck E."/>
            <person name="de Melo N.F."/>
            <person name="da Silva R.H."/>
            <person name="de Melo A.L.T.M."/>
            <person name="Pandolfi V."/>
            <person name="Bustamante F.O."/>
            <person name="Brasileiro-Vidal A.C."/>
            <person name="Benko-Iseppon A.M."/>
        </authorList>
    </citation>
    <scope>NUCLEOTIDE SEQUENCE [LARGE SCALE GENOMIC DNA]</scope>
    <source>
        <tissue evidence="2">Leaves</tissue>
    </source>
</reference>
<feature type="region of interest" description="Disordered" evidence="1">
    <location>
        <begin position="132"/>
        <end position="152"/>
    </location>
</feature>
<comment type="caution">
    <text evidence="2">The sequence shown here is derived from an EMBL/GenBank/DDBJ whole genome shotgun (WGS) entry which is preliminary data.</text>
</comment>
<dbReference type="EMBL" id="JASCZI010242396">
    <property type="protein sequence ID" value="MED6210925.1"/>
    <property type="molecule type" value="Genomic_DNA"/>
</dbReference>
<feature type="region of interest" description="Disordered" evidence="1">
    <location>
        <begin position="1"/>
        <end position="25"/>
    </location>
</feature>
<gene>
    <name evidence="2" type="ORF">PIB30_068686</name>
</gene>
<proteinExistence type="predicted"/>
<protein>
    <submittedName>
        <fullName evidence="2">Uncharacterized protein</fullName>
    </submittedName>
</protein>